<keyword evidence="2" id="KW-1185">Reference proteome</keyword>
<sequence length="55" mass="5934">MDDKTKARILGVIERAPQWLRNDLAAKDPAARARAEEALVAMLVDTIGESQAAAD</sequence>
<accession>A0ABU1MSR9</accession>
<dbReference type="EMBL" id="JAVDRD010000025">
    <property type="protein sequence ID" value="MDR6513384.1"/>
    <property type="molecule type" value="Genomic_DNA"/>
</dbReference>
<organism evidence="1 2">
    <name type="scientific">Novosphingobium capsulatum</name>
    <dbReference type="NCBI Taxonomy" id="13688"/>
    <lineage>
        <taxon>Bacteria</taxon>
        <taxon>Pseudomonadati</taxon>
        <taxon>Pseudomonadota</taxon>
        <taxon>Alphaproteobacteria</taxon>
        <taxon>Sphingomonadales</taxon>
        <taxon>Sphingomonadaceae</taxon>
        <taxon>Novosphingobium</taxon>
    </lineage>
</organism>
<reference evidence="1 2" key="1">
    <citation type="submission" date="2023-07" db="EMBL/GenBank/DDBJ databases">
        <title>Sorghum-associated microbial communities from plants grown in Nebraska, USA.</title>
        <authorList>
            <person name="Schachtman D."/>
        </authorList>
    </citation>
    <scope>NUCLEOTIDE SEQUENCE [LARGE SCALE GENOMIC DNA]</scope>
    <source>
        <strain evidence="1 2">DS1027</strain>
    </source>
</reference>
<comment type="caution">
    <text evidence="1">The sequence shown here is derived from an EMBL/GenBank/DDBJ whole genome shotgun (WGS) entry which is preliminary data.</text>
</comment>
<gene>
    <name evidence="1" type="ORF">J2792_004278</name>
</gene>
<proteinExistence type="predicted"/>
<evidence type="ECO:0000313" key="2">
    <source>
        <dbReference type="Proteomes" id="UP001184150"/>
    </source>
</evidence>
<name>A0ABU1MSR9_9SPHN</name>
<protein>
    <submittedName>
        <fullName evidence="1">Uncharacterized protein</fullName>
    </submittedName>
</protein>
<dbReference type="Proteomes" id="UP001184150">
    <property type="component" value="Unassembled WGS sequence"/>
</dbReference>
<evidence type="ECO:0000313" key="1">
    <source>
        <dbReference type="EMBL" id="MDR6513384.1"/>
    </source>
</evidence>
<dbReference type="RefSeq" id="WP_309806649.1">
    <property type="nucleotide sequence ID" value="NZ_JAVDRD010000025.1"/>
</dbReference>